<sequence length="206" mass="24326">MASALSTYVSKDLFTDERLTILFIPDEVISEHESTLYQLFNNSDDFIKHVENKLDKQVTVIMVLRLLPVDSIKPFLANLESLVQIIALHIFCTNVELYTLLKAEYRKVQSITNIEFDINVQVNEIIHKLCHSNLNYFKQIANIHKAQDEPACQRTVVHEERKMIACLKRRIDHGLHDIKKKMNKLQRHERVYERQKRDLDRRDSEL</sequence>
<dbReference type="Proteomes" id="UP000681722">
    <property type="component" value="Unassembled WGS sequence"/>
</dbReference>
<evidence type="ECO:0000256" key="1">
    <source>
        <dbReference type="SAM" id="MobiDB-lite"/>
    </source>
</evidence>
<dbReference type="EMBL" id="CAJNOQ010011417">
    <property type="protein sequence ID" value="CAF1276387.1"/>
    <property type="molecule type" value="Genomic_DNA"/>
</dbReference>
<feature type="non-terminal residue" evidence="2">
    <location>
        <position position="206"/>
    </location>
</feature>
<feature type="non-terminal residue" evidence="2">
    <location>
        <position position="1"/>
    </location>
</feature>
<keyword evidence="4" id="KW-1185">Reference proteome</keyword>
<dbReference type="AlphaFoldDB" id="A0A815BR81"/>
<comment type="caution">
    <text evidence="2">The sequence shown here is derived from an EMBL/GenBank/DDBJ whole genome shotgun (WGS) entry which is preliminary data.</text>
</comment>
<dbReference type="EMBL" id="CAJOBC010025697">
    <property type="protein sequence ID" value="CAF4068289.1"/>
    <property type="molecule type" value="Genomic_DNA"/>
</dbReference>
<gene>
    <name evidence="2" type="ORF">GPM918_LOCUS27340</name>
    <name evidence="3" type="ORF">SRO942_LOCUS27645</name>
</gene>
<protein>
    <submittedName>
        <fullName evidence="2">Uncharacterized protein</fullName>
    </submittedName>
</protein>
<reference evidence="2" key="1">
    <citation type="submission" date="2021-02" db="EMBL/GenBank/DDBJ databases">
        <authorList>
            <person name="Nowell W R."/>
        </authorList>
    </citation>
    <scope>NUCLEOTIDE SEQUENCE</scope>
</reference>
<dbReference type="Proteomes" id="UP000663829">
    <property type="component" value="Unassembled WGS sequence"/>
</dbReference>
<evidence type="ECO:0000313" key="2">
    <source>
        <dbReference type="EMBL" id="CAF1276387.1"/>
    </source>
</evidence>
<accession>A0A815BR81</accession>
<evidence type="ECO:0000313" key="4">
    <source>
        <dbReference type="Proteomes" id="UP000663829"/>
    </source>
</evidence>
<evidence type="ECO:0000313" key="3">
    <source>
        <dbReference type="EMBL" id="CAF4068289.1"/>
    </source>
</evidence>
<proteinExistence type="predicted"/>
<organism evidence="2 4">
    <name type="scientific">Didymodactylos carnosus</name>
    <dbReference type="NCBI Taxonomy" id="1234261"/>
    <lineage>
        <taxon>Eukaryota</taxon>
        <taxon>Metazoa</taxon>
        <taxon>Spiralia</taxon>
        <taxon>Gnathifera</taxon>
        <taxon>Rotifera</taxon>
        <taxon>Eurotatoria</taxon>
        <taxon>Bdelloidea</taxon>
        <taxon>Philodinida</taxon>
        <taxon>Philodinidae</taxon>
        <taxon>Didymodactylos</taxon>
    </lineage>
</organism>
<name>A0A815BR81_9BILA</name>
<feature type="region of interest" description="Disordered" evidence="1">
    <location>
        <begin position="186"/>
        <end position="206"/>
    </location>
</feature>